<accession>A0A9P4U2B2</accession>
<dbReference type="Gene3D" id="3.60.15.10">
    <property type="entry name" value="Ribonuclease Z/Hydroxyacylglutathione hydrolase-like"/>
    <property type="match status" value="1"/>
</dbReference>
<keyword evidence="3" id="KW-0479">Metal-binding</keyword>
<evidence type="ECO:0000256" key="4">
    <source>
        <dbReference type="ARBA" id="ARBA00022801"/>
    </source>
</evidence>
<evidence type="ECO:0000256" key="1">
    <source>
        <dbReference type="ARBA" id="ARBA00001947"/>
    </source>
</evidence>
<dbReference type="Pfam" id="PF00753">
    <property type="entry name" value="Lactamase_B"/>
    <property type="match status" value="1"/>
</dbReference>
<sequence>MLGPHPLPKSSGPDQPTINLKLLPAGNIHLPLYMFVEGASKSEIQPCPSMSWLLSHPSGKKIIFDLGLPNDISCFTPAVQKRLKEVVKIDVEEDVFDGLQKLGVEKDDIDTVIFSHLHYDHIGDPKAFGTKTKFIIGPTASALLSGPKSYPTDPEGHFDSNLLPKEPTTELPSQEDESYWKPLGPFPHTHDYFNDGSLFIVDAPGHLAGHINLLVRVKDGQWMYLGGDSCHDVRILNGEKEISVYSDDAGGTKCAHAVKEIAEQHLGRLRKLGDMGVQVVLAHDWKWEKENGLRFR</sequence>
<dbReference type="InterPro" id="IPR036866">
    <property type="entry name" value="RibonucZ/Hydroxyglut_hydro"/>
</dbReference>
<comment type="caution">
    <text evidence="8">The sequence shown here is derived from an EMBL/GenBank/DDBJ whole genome shotgun (WGS) entry which is preliminary data.</text>
</comment>
<keyword evidence="4" id="KW-0378">Hydrolase</keyword>
<protein>
    <submittedName>
        <fullName evidence="8">Metallo-hydrolase/oxidoreductase</fullName>
    </submittedName>
</protein>
<evidence type="ECO:0000259" key="7">
    <source>
        <dbReference type="Pfam" id="PF00753"/>
    </source>
</evidence>
<proteinExistence type="inferred from homology"/>
<reference evidence="8" key="1">
    <citation type="journal article" date="2020" name="Stud. Mycol.">
        <title>101 Dothideomycetes genomes: a test case for predicting lifestyles and emergence of pathogens.</title>
        <authorList>
            <person name="Haridas S."/>
            <person name="Albert R."/>
            <person name="Binder M."/>
            <person name="Bloem J."/>
            <person name="Labutti K."/>
            <person name="Salamov A."/>
            <person name="Andreopoulos B."/>
            <person name="Baker S."/>
            <person name="Barry K."/>
            <person name="Bills G."/>
            <person name="Bluhm B."/>
            <person name="Cannon C."/>
            <person name="Castanera R."/>
            <person name="Culley D."/>
            <person name="Daum C."/>
            <person name="Ezra D."/>
            <person name="Gonzalez J."/>
            <person name="Henrissat B."/>
            <person name="Kuo A."/>
            <person name="Liang C."/>
            <person name="Lipzen A."/>
            <person name="Lutzoni F."/>
            <person name="Magnuson J."/>
            <person name="Mondo S."/>
            <person name="Nolan M."/>
            <person name="Ohm R."/>
            <person name="Pangilinan J."/>
            <person name="Park H.-J."/>
            <person name="Ramirez L."/>
            <person name="Alfaro M."/>
            <person name="Sun H."/>
            <person name="Tritt A."/>
            <person name="Yoshinaga Y."/>
            <person name="Zwiers L.-H."/>
            <person name="Turgeon B."/>
            <person name="Goodwin S."/>
            <person name="Spatafora J."/>
            <person name="Crous P."/>
            <person name="Grigoriev I."/>
        </authorList>
    </citation>
    <scope>NUCLEOTIDE SEQUENCE</scope>
    <source>
        <strain evidence="8">CBS 130266</strain>
    </source>
</reference>
<dbReference type="AlphaFoldDB" id="A0A9P4U2B2"/>
<dbReference type="EMBL" id="MU007015">
    <property type="protein sequence ID" value="KAF2434645.1"/>
    <property type="molecule type" value="Genomic_DNA"/>
</dbReference>
<dbReference type="InterPro" id="IPR001279">
    <property type="entry name" value="Metallo-B-lactamas"/>
</dbReference>
<evidence type="ECO:0000313" key="9">
    <source>
        <dbReference type="Proteomes" id="UP000800235"/>
    </source>
</evidence>
<dbReference type="GO" id="GO:0046872">
    <property type="term" value="F:metal ion binding"/>
    <property type="evidence" value="ECO:0007669"/>
    <property type="project" value="UniProtKB-KW"/>
</dbReference>
<feature type="region of interest" description="Disordered" evidence="6">
    <location>
        <begin position="146"/>
        <end position="177"/>
    </location>
</feature>
<dbReference type="CDD" id="cd07730">
    <property type="entry name" value="metallo-hydrolase-like_MBL-fold"/>
    <property type="match status" value="1"/>
</dbReference>
<evidence type="ECO:0000256" key="6">
    <source>
        <dbReference type="SAM" id="MobiDB-lite"/>
    </source>
</evidence>
<organism evidence="8 9">
    <name type="scientific">Tothia fuscella</name>
    <dbReference type="NCBI Taxonomy" id="1048955"/>
    <lineage>
        <taxon>Eukaryota</taxon>
        <taxon>Fungi</taxon>
        <taxon>Dikarya</taxon>
        <taxon>Ascomycota</taxon>
        <taxon>Pezizomycotina</taxon>
        <taxon>Dothideomycetes</taxon>
        <taxon>Pleosporomycetidae</taxon>
        <taxon>Venturiales</taxon>
        <taxon>Cylindrosympodiaceae</taxon>
        <taxon>Tothia</taxon>
    </lineage>
</organism>
<dbReference type="PANTHER" id="PTHR42978">
    <property type="entry name" value="QUORUM-QUENCHING LACTONASE YTNP-RELATED-RELATED"/>
    <property type="match status" value="1"/>
</dbReference>
<dbReference type="OrthoDB" id="10250730at2759"/>
<evidence type="ECO:0000256" key="5">
    <source>
        <dbReference type="ARBA" id="ARBA00022833"/>
    </source>
</evidence>
<gene>
    <name evidence="8" type="ORF">EJ08DRAFT_626658</name>
</gene>
<evidence type="ECO:0000313" key="8">
    <source>
        <dbReference type="EMBL" id="KAF2434645.1"/>
    </source>
</evidence>
<comment type="cofactor">
    <cofactor evidence="1">
        <name>Zn(2+)</name>
        <dbReference type="ChEBI" id="CHEBI:29105"/>
    </cofactor>
</comment>
<dbReference type="PANTHER" id="PTHR42978:SF2">
    <property type="entry name" value="102 KBASES UNSTABLE REGION: FROM 1 TO 119443"/>
    <property type="match status" value="1"/>
</dbReference>
<name>A0A9P4U2B2_9PEZI</name>
<comment type="similarity">
    <text evidence="2">Belongs to the metallo-beta-lactamase superfamily.</text>
</comment>
<dbReference type="GO" id="GO:0016787">
    <property type="term" value="F:hydrolase activity"/>
    <property type="evidence" value="ECO:0007669"/>
    <property type="project" value="UniProtKB-KW"/>
</dbReference>
<keyword evidence="9" id="KW-1185">Reference proteome</keyword>
<dbReference type="Proteomes" id="UP000800235">
    <property type="component" value="Unassembled WGS sequence"/>
</dbReference>
<keyword evidence="5" id="KW-0862">Zinc</keyword>
<evidence type="ECO:0000256" key="2">
    <source>
        <dbReference type="ARBA" id="ARBA00007749"/>
    </source>
</evidence>
<feature type="domain" description="Metallo-beta-lactamase" evidence="7">
    <location>
        <begin position="46"/>
        <end position="226"/>
    </location>
</feature>
<dbReference type="InterPro" id="IPR051013">
    <property type="entry name" value="MBL_superfamily_lactonases"/>
</dbReference>
<dbReference type="SUPFAM" id="SSF56281">
    <property type="entry name" value="Metallo-hydrolase/oxidoreductase"/>
    <property type="match status" value="1"/>
</dbReference>
<evidence type="ECO:0000256" key="3">
    <source>
        <dbReference type="ARBA" id="ARBA00022723"/>
    </source>
</evidence>